<reference evidence="1" key="1">
    <citation type="submission" date="2018-11" db="EMBL/GenBank/DDBJ databases">
        <title>The sequence and de novo assembly of Larimichthys crocea genome using PacBio and Hi-C technologies.</title>
        <authorList>
            <person name="Xu P."/>
            <person name="Chen B."/>
            <person name="Zhou Z."/>
            <person name="Ke Q."/>
            <person name="Wu Y."/>
            <person name="Bai H."/>
            <person name="Pu F."/>
        </authorList>
    </citation>
    <scope>NUCLEOTIDE SEQUENCE</scope>
    <source>
        <tissue evidence="1">Muscle</tissue>
    </source>
</reference>
<name>A0ACD3RY55_LARCR</name>
<proteinExistence type="predicted"/>
<evidence type="ECO:0000313" key="2">
    <source>
        <dbReference type="Proteomes" id="UP000793456"/>
    </source>
</evidence>
<gene>
    <name evidence="1" type="ORF">E3U43_009134</name>
</gene>
<sequence>MVLFFALRSCHQLLHGDTGEFFSPDYLCSNPPLWCNWTIQVDPGKRIHLHLEDLTADDACHLKQDQVHVDEPHFRGHKVLQKCWREAKYTSSTNILYVVLLIGSSSNPPYRGFYGRYQAFGPPVIYNPQEGLTERYRKSEQSPGLMDSNEFGPVMNGEQMKSELPQHISPPNSDLMYDYYDQPSVMTAELPWEPEENTDEVDENHHPASENYTQDYPFTAMPTVPVSTQGTSRWGRGAAQTTSDPSDSTVHPEPPPQHDAQNHELKPTTNIPAPTQSNVEEASTHPQETAASEEDGSRQSLSEEESADGKERMEVSEASDQLPSSSEGPGPELEKTEQTHPHPNMVEPLSDHRGKLDFRNQSERSHLPGDHLFEVAVEVNFSQDLEESWDDLARSLLLSVKALISEQLEALHTQLSMSPKRIKRLNAGVLYILWLQIGQGPGGPQVHRAIHSAIQGLIATDVSIRGIHKEALIISVSTADVNECETQLMLCDINADCVNQFGSYSCHCRPGFQDESRLGSGGTVCVDVRAAGTHDLTQYAELNSQPYFKLNRIKESRGCSSGLSAETKGVYVLFFLLSSLILMLLAAAGMLYHRHHQGAFLVRCHSGSISPPDLNNNNNRYHDNSYSSPADSDLPPPPPPPPARGFREGWPQVKERCPAVDLQLLRFSPLLLSDSYIEPKEDGKN</sequence>
<comment type="caution">
    <text evidence="1">The sequence shown here is derived from an EMBL/GenBank/DDBJ whole genome shotgun (WGS) entry which is preliminary data.</text>
</comment>
<dbReference type="Proteomes" id="UP000793456">
    <property type="component" value="Chromosome I"/>
</dbReference>
<accession>A0ACD3RY55</accession>
<keyword evidence="2" id="KW-1185">Reference proteome</keyword>
<protein>
    <submittedName>
        <fullName evidence="1">Uncharacterized protein</fullName>
    </submittedName>
</protein>
<dbReference type="EMBL" id="CM011674">
    <property type="protein sequence ID" value="TMS23828.1"/>
    <property type="molecule type" value="Genomic_DNA"/>
</dbReference>
<evidence type="ECO:0000313" key="1">
    <source>
        <dbReference type="EMBL" id="TMS23828.1"/>
    </source>
</evidence>
<organism evidence="1 2">
    <name type="scientific">Larimichthys crocea</name>
    <name type="common">Large yellow croaker</name>
    <name type="synonym">Pseudosciaena crocea</name>
    <dbReference type="NCBI Taxonomy" id="215358"/>
    <lineage>
        <taxon>Eukaryota</taxon>
        <taxon>Metazoa</taxon>
        <taxon>Chordata</taxon>
        <taxon>Craniata</taxon>
        <taxon>Vertebrata</taxon>
        <taxon>Euteleostomi</taxon>
        <taxon>Actinopterygii</taxon>
        <taxon>Neopterygii</taxon>
        <taxon>Teleostei</taxon>
        <taxon>Neoteleostei</taxon>
        <taxon>Acanthomorphata</taxon>
        <taxon>Eupercaria</taxon>
        <taxon>Sciaenidae</taxon>
        <taxon>Larimichthys</taxon>
    </lineage>
</organism>